<name>A0A8J8NCV8_HALGN</name>
<comment type="caution">
    <text evidence="2">The sequence shown here is derived from an EMBL/GenBank/DDBJ whole genome shotgun (WGS) entry which is preliminary data.</text>
</comment>
<keyword evidence="1" id="KW-0812">Transmembrane</keyword>
<proteinExistence type="predicted"/>
<dbReference type="EMBL" id="RRYP01022712">
    <property type="protein sequence ID" value="TNV72359.1"/>
    <property type="molecule type" value="Genomic_DNA"/>
</dbReference>
<reference evidence="2" key="1">
    <citation type="submission" date="2019-06" db="EMBL/GenBank/DDBJ databases">
        <authorList>
            <person name="Zheng W."/>
        </authorList>
    </citation>
    <scope>NUCLEOTIDE SEQUENCE</scope>
    <source>
        <strain evidence="2">QDHG01</strain>
    </source>
</reference>
<dbReference type="AlphaFoldDB" id="A0A8J8NCV8"/>
<dbReference type="Proteomes" id="UP000785679">
    <property type="component" value="Unassembled WGS sequence"/>
</dbReference>
<protein>
    <submittedName>
        <fullName evidence="2">Uncharacterized protein</fullName>
    </submittedName>
</protein>
<evidence type="ECO:0000313" key="2">
    <source>
        <dbReference type="EMBL" id="TNV72359.1"/>
    </source>
</evidence>
<evidence type="ECO:0000313" key="3">
    <source>
        <dbReference type="Proteomes" id="UP000785679"/>
    </source>
</evidence>
<evidence type="ECO:0000256" key="1">
    <source>
        <dbReference type="SAM" id="Phobius"/>
    </source>
</evidence>
<accession>A0A8J8NCV8</accession>
<sequence>MVGLLRDHRHGEGVDGVLPLRQGLLEVHLLVHHFFEDHHLLHRISLIDHCLGLFLTFHQNSLNYNYNSYEQRKVHNQSNSLHEFRPPSGKEGVFKVVLSLLLPNPLSNYSQIFTLLVLVFLLSALLFVASGVIAV</sequence>
<keyword evidence="1" id="KW-1133">Transmembrane helix</keyword>
<keyword evidence="1" id="KW-0472">Membrane</keyword>
<keyword evidence="3" id="KW-1185">Reference proteome</keyword>
<organism evidence="2 3">
    <name type="scientific">Halteria grandinella</name>
    <dbReference type="NCBI Taxonomy" id="5974"/>
    <lineage>
        <taxon>Eukaryota</taxon>
        <taxon>Sar</taxon>
        <taxon>Alveolata</taxon>
        <taxon>Ciliophora</taxon>
        <taxon>Intramacronucleata</taxon>
        <taxon>Spirotrichea</taxon>
        <taxon>Stichotrichia</taxon>
        <taxon>Sporadotrichida</taxon>
        <taxon>Halteriidae</taxon>
        <taxon>Halteria</taxon>
    </lineage>
</organism>
<feature type="transmembrane region" description="Helical" evidence="1">
    <location>
        <begin position="112"/>
        <end position="134"/>
    </location>
</feature>
<gene>
    <name evidence="2" type="ORF">FGO68_gene5432</name>
</gene>